<name>A0ABW4TIP3_9ACTN</name>
<dbReference type="GO" id="GO:0016301">
    <property type="term" value="F:kinase activity"/>
    <property type="evidence" value="ECO:0007669"/>
    <property type="project" value="UniProtKB-KW"/>
</dbReference>
<comment type="caution">
    <text evidence="6">The sequence shown here is derived from an EMBL/GenBank/DDBJ whole genome shotgun (WGS) entry which is preliminary data.</text>
</comment>
<evidence type="ECO:0000313" key="7">
    <source>
        <dbReference type="Proteomes" id="UP001597351"/>
    </source>
</evidence>
<keyword evidence="7" id="KW-1185">Reference proteome</keyword>
<gene>
    <name evidence="6" type="ORF">ACFSDE_03375</name>
</gene>
<comment type="similarity">
    <text evidence="1 4">Belongs to the carbohydrate kinase PfkB family.</text>
</comment>
<dbReference type="InterPro" id="IPR002173">
    <property type="entry name" value="Carboh/pur_kinase_PfkB_CS"/>
</dbReference>
<dbReference type="InterPro" id="IPR029056">
    <property type="entry name" value="Ribokinase-like"/>
</dbReference>
<dbReference type="PRINTS" id="PR00990">
    <property type="entry name" value="RIBOKINASE"/>
</dbReference>
<dbReference type="PANTHER" id="PTHR43320">
    <property type="entry name" value="SUGAR KINASE"/>
    <property type="match status" value="1"/>
</dbReference>
<dbReference type="Gene3D" id="3.40.1190.20">
    <property type="match status" value="1"/>
</dbReference>
<protein>
    <submittedName>
        <fullName evidence="6">Carbohydrate kinase family protein</fullName>
        <ecNumber evidence="6">2.7.1.-</ecNumber>
    </submittedName>
</protein>
<keyword evidence="3 4" id="KW-0418">Kinase</keyword>
<evidence type="ECO:0000313" key="6">
    <source>
        <dbReference type="EMBL" id="MFD1945820.1"/>
    </source>
</evidence>
<dbReference type="SUPFAM" id="SSF53613">
    <property type="entry name" value="Ribokinase-like"/>
    <property type="match status" value="1"/>
</dbReference>
<dbReference type="PANTHER" id="PTHR43320:SF3">
    <property type="entry name" value="CARBOHYDRATE KINASE PFKB DOMAIN-CONTAINING PROTEIN"/>
    <property type="match status" value="1"/>
</dbReference>
<evidence type="ECO:0000256" key="4">
    <source>
        <dbReference type="RuleBase" id="RU003704"/>
    </source>
</evidence>
<dbReference type="PROSITE" id="PS00583">
    <property type="entry name" value="PFKB_KINASES_1"/>
    <property type="match status" value="1"/>
</dbReference>
<dbReference type="EMBL" id="JBHUGD010000001">
    <property type="protein sequence ID" value="MFD1945820.1"/>
    <property type="molecule type" value="Genomic_DNA"/>
</dbReference>
<dbReference type="Proteomes" id="UP001597351">
    <property type="component" value="Unassembled WGS sequence"/>
</dbReference>
<evidence type="ECO:0000256" key="3">
    <source>
        <dbReference type="ARBA" id="ARBA00022777"/>
    </source>
</evidence>
<organism evidence="6 7">
    <name type="scientific">Nocardioides aestuarii</name>
    <dbReference type="NCBI Taxonomy" id="252231"/>
    <lineage>
        <taxon>Bacteria</taxon>
        <taxon>Bacillati</taxon>
        <taxon>Actinomycetota</taxon>
        <taxon>Actinomycetes</taxon>
        <taxon>Propionibacteriales</taxon>
        <taxon>Nocardioidaceae</taxon>
        <taxon>Nocardioides</taxon>
    </lineage>
</organism>
<dbReference type="EC" id="2.7.1.-" evidence="6"/>
<reference evidence="7" key="1">
    <citation type="journal article" date="2019" name="Int. J. Syst. Evol. Microbiol.">
        <title>The Global Catalogue of Microorganisms (GCM) 10K type strain sequencing project: providing services to taxonomists for standard genome sequencing and annotation.</title>
        <authorList>
            <consortium name="The Broad Institute Genomics Platform"/>
            <consortium name="The Broad Institute Genome Sequencing Center for Infectious Disease"/>
            <person name="Wu L."/>
            <person name="Ma J."/>
        </authorList>
    </citation>
    <scope>NUCLEOTIDE SEQUENCE [LARGE SCALE GENOMIC DNA]</scope>
    <source>
        <strain evidence="7">CGMCC 1.12477</strain>
    </source>
</reference>
<keyword evidence="2 4" id="KW-0808">Transferase</keyword>
<evidence type="ECO:0000256" key="1">
    <source>
        <dbReference type="ARBA" id="ARBA00010688"/>
    </source>
</evidence>
<dbReference type="Pfam" id="PF00294">
    <property type="entry name" value="PfkB"/>
    <property type="match status" value="1"/>
</dbReference>
<dbReference type="RefSeq" id="WP_343915273.1">
    <property type="nucleotide sequence ID" value="NZ_BAAAJT010000002.1"/>
</dbReference>
<proteinExistence type="inferred from homology"/>
<dbReference type="InterPro" id="IPR011611">
    <property type="entry name" value="PfkB_dom"/>
</dbReference>
<accession>A0ABW4TIP3</accession>
<dbReference type="PROSITE" id="PS00584">
    <property type="entry name" value="PFKB_KINASES_2"/>
    <property type="match status" value="1"/>
</dbReference>
<sequence length="283" mass="28935">MTRLLVVGDVVDDVVVRPLSDVTRASDTTAEIRRTDGGSAANVAAWLGHLGADVRFVGRAGIDGARRHAASLAAYGVDARVSADPDLPTATLVALLDPTAERTMYVDRAANATLSATDLGDDVLDGVGWVHLTGYSFFDDGVRPVVLDLVARARERGCGWSVDPSSVSFLAACPDFLTWVADADLLLPNADEARQLTGLSPAEATASLPFPEVVVKLGADGALSSAGSRVAALPAPVVDTTGAGDAFAAGFLRTRIEGGSTDEALTAGAAAGARAVTKLGARP</sequence>
<feature type="domain" description="Carbohydrate kinase PfkB" evidence="5">
    <location>
        <begin position="1"/>
        <end position="282"/>
    </location>
</feature>
<evidence type="ECO:0000259" key="5">
    <source>
        <dbReference type="Pfam" id="PF00294"/>
    </source>
</evidence>
<evidence type="ECO:0000256" key="2">
    <source>
        <dbReference type="ARBA" id="ARBA00022679"/>
    </source>
</evidence>
<dbReference type="InterPro" id="IPR052700">
    <property type="entry name" value="Carb_kinase_PfkB-like"/>
</dbReference>
<dbReference type="InterPro" id="IPR002139">
    <property type="entry name" value="Ribo/fructo_kinase"/>
</dbReference>